<name>A0A8S5M170_9CAUD</name>
<sequence length="37" mass="4414">MPIICFVEHFKDKCFIIHMYPPLTNTNKRSKVAIHKL</sequence>
<evidence type="ECO:0000313" key="1">
    <source>
        <dbReference type="EMBL" id="DAD75978.1"/>
    </source>
</evidence>
<reference evidence="1" key="1">
    <citation type="journal article" date="2021" name="Proc. Natl. Acad. Sci. U.S.A.">
        <title>A Catalog of Tens of Thousands of Viruses from Human Metagenomes Reveals Hidden Associations with Chronic Diseases.</title>
        <authorList>
            <person name="Tisza M.J."/>
            <person name="Buck C.B."/>
        </authorList>
    </citation>
    <scope>NUCLEOTIDE SEQUENCE</scope>
    <source>
        <strain evidence="1">CtX926</strain>
    </source>
</reference>
<accession>A0A8S5M170</accession>
<protein>
    <submittedName>
        <fullName evidence="1">Uncharacterized protein</fullName>
    </submittedName>
</protein>
<organism evidence="1">
    <name type="scientific">Siphoviridae sp. ctX926</name>
    <dbReference type="NCBI Taxonomy" id="2826366"/>
    <lineage>
        <taxon>Viruses</taxon>
        <taxon>Duplodnaviria</taxon>
        <taxon>Heunggongvirae</taxon>
        <taxon>Uroviricota</taxon>
        <taxon>Caudoviricetes</taxon>
    </lineage>
</organism>
<proteinExistence type="predicted"/>
<dbReference type="EMBL" id="BK014793">
    <property type="protein sequence ID" value="DAD75978.1"/>
    <property type="molecule type" value="Genomic_DNA"/>
</dbReference>